<dbReference type="OrthoDB" id="194358at2759"/>
<sequence>MASEIHISGPHIGLFNQSSQFIIKDTTINVVSGDQFNNSSIMVENAKGTEWITAPDPLENFRIAYLKIVENTGAWLLEDESFQKWKNNGELLWLQGKAGSGKTLCTNIINNLWKEVNAVAVFYYFDTRDQAKVNYDGFVSSLLCQVAGKANNEHAQAKLQTLYNNSHEGEFLVAEDKGAILIDLIMTIDKAIYIVIDGVDECKEQTKVVDLVGNLSKLNNCFVLLASRPHLNMARIAAGQKITISLGDKDVVNADIKRYVDIKIEQSEFSEELKTEIKTALVNGGNGQADVNAQGGYYGNALHIASILGHLEIVRALLENGADVNVQGGRYGNALHATSIGGHLEIVKVLLGNRADVNAQGRYYGNALQAASIGGHLEVVKVLLEYRADVNVQGGYYGNALQAATCEGHVFYKLQAAKAI</sequence>
<evidence type="ECO:0000313" key="5">
    <source>
        <dbReference type="Proteomes" id="UP000559256"/>
    </source>
</evidence>
<proteinExistence type="predicted"/>
<keyword evidence="2" id="KW-0040">ANK repeat</keyword>
<gene>
    <name evidence="4" type="ORF">D9758_013762</name>
</gene>
<protein>
    <recommendedName>
        <fullName evidence="3">Nephrocystin 3-like N-terminal domain-containing protein</fullName>
    </recommendedName>
</protein>
<dbReference type="PROSITE" id="PS50088">
    <property type="entry name" value="ANK_REPEAT"/>
    <property type="match status" value="3"/>
</dbReference>
<dbReference type="Proteomes" id="UP000559256">
    <property type="component" value="Unassembled WGS sequence"/>
</dbReference>
<dbReference type="InterPro" id="IPR036770">
    <property type="entry name" value="Ankyrin_rpt-contain_sf"/>
</dbReference>
<accession>A0A8H5D5K6</accession>
<evidence type="ECO:0000256" key="2">
    <source>
        <dbReference type="PROSITE-ProRule" id="PRU00023"/>
    </source>
</evidence>
<feature type="domain" description="Nephrocystin 3-like N-terminal" evidence="3">
    <location>
        <begin position="71"/>
        <end position="228"/>
    </location>
</feature>
<evidence type="ECO:0000313" key="4">
    <source>
        <dbReference type="EMBL" id="KAF5353613.1"/>
    </source>
</evidence>
<dbReference type="Pfam" id="PF24883">
    <property type="entry name" value="NPHP3_N"/>
    <property type="match status" value="1"/>
</dbReference>
<reference evidence="4 5" key="1">
    <citation type="journal article" date="2020" name="ISME J.">
        <title>Uncovering the hidden diversity of litter-decomposition mechanisms in mushroom-forming fungi.</title>
        <authorList>
            <person name="Floudas D."/>
            <person name="Bentzer J."/>
            <person name="Ahren D."/>
            <person name="Johansson T."/>
            <person name="Persson P."/>
            <person name="Tunlid A."/>
        </authorList>
    </citation>
    <scope>NUCLEOTIDE SEQUENCE [LARGE SCALE GENOMIC DNA]</scope>
    <source>
        <strain evidence="4 5">CBS 291.85</strain>
    </source>
</reference>
<organism evidence="4 5">
    <name type="scientific">Tetrapyrgos nigripes</name>
    <dbReference type="NCBI Taxonomy" id="182062"/>
    <lineage>
        <taxon>Eukaryota</taxon>
        <taxon>Fungi</taxon>
        <taxon>Dikarya</taxon>
        <taxon>Basidiomycota</taxon>
        <taxon>Agaricomycotina</taxon>
        <taxon>Agaricomycetes</taxon>
        <taxon>Agaricomycetidae</taxon>
        <taxon>Agaricales</taxon>
        <taxon>Marasmiineae</taxon>
        <taxon>Marasmiaceae</taxon>
        <taxon>Tetrapyrgos</taxon>
    </lineage>
</organism>
<dbReference type="InterPro" id="IPR056884">
    <property type="entry name" value="NPHP3-like_N"/>
</dbReference>
<dbReference type="PANTHER" id="PTHR10039">
    <property type="entry name" value="AMELOGENIN"/>
    <property type="match status" value="1"/>
</dbReference>
<evidence type="ECO:0000256" key="1">
    <source>
        <dbReference type="ARBA" id="ARBA00022737"/>
    </source>
</evidence>
<dbReference type="Gene3D" id="3.40.50.300">
    <property type="entry name" value="P-loop containing nucleotide triphosphate hydrolases"/>
    <property type="match status" value="1"/>
</dbReference>
<dbReference type="Pfam" id="PF00023">
    <property type="entry name" value="Ank"/>
    <property type="match status" value="1"/>
</dbReference>
<evidence type="ECO:0000259" key="3">
    <source>
        <dbReference type="Pfam" id="PF24883"/>
    </source>
</evidence>
<feature type="repeat" description="ANK" evidence="2">
    <location>
        <begin position="363"/>
        <end position="395"/>
    </location>
</feature>
<dbReference type="SUPFAM" id="SSF52540">
    <property type="entry name" value="P-loop containing nucleoside triphosphate hydrolases"/>
    <property type="match status" value="1"/>
</dbReference>
<name>A0A8H5D5K6_9AGAR</name>
<dbReference type="Gene3D" id="1.25.40.20">
    <property type="entry name" value="Ankyrin repeat-containing domain"/>
    <property type="match status" value="1"/>
</dbReference>
<dbReference type="AlphaFoldDB" id="A0A8H5D5K6"/>
<dbReference type="Pfam" id="PF12796">
    <property type="entry name" value="Ank_2"/>
    <property type="match status" value="1"/>
</dbReference>
<dbReference type="EMBL" id="JAACJM010000063">
    <property type="protein sequence ID" value="KAF5353613.1"/>
    <property type="molecule type" value="Genomic_DNA"/>
</dbReference>
<dbReference type="SUPFAM" id="SSF48403">
    <property type="entry name" value="Ankyrin repeat"/>
    <property type="match status" value="1"/>
</dbReference>
<feature type="repeat" description="ANK" evidence="2">
    <location>
        <begin position="330"/>
        <end position="362"/>
    </location>
</feature>
<dbReference type="InterPro" id="IPR027417">
    <property type="entry name" value="P-loop_NTPase"/>
</dbReference>
<dbReference type="InterPro" id="IPR002110">
    <property type="entry name" value="Ankyrin_rpt"/>
</dbReference>
<dbReference type="PROSITE" id="PS50297">
    <property type="entry name" value="ANK_REP_REGION"/>
    <property type="match status" value="1"/>
</dbReference>
<feature type="repeat" description="ANK" evidence="2">
    <location>
        <begin position="297"/>
        <end position="329"/>
    </location>
</feature>
<dbReference type="SMART" id="SM00248">
    <property type="entry name" value="ANK"/>
    <property type="match status" value="3"/>
</dbReference>
<keyword evidence="5" id="KW-1185">Reference proteome</keyword>
<dbReference type="PANTHER" id="PTHR10039:SF16">
    <property type="entry name" value="GPI INOSITOL-DEACYLASE"/>
    <property type="match status" value="1"/>
</dbReference>
<keyword evidence="1" id="KW-0677">Repeat</keyword>
<comment type="caution">
    <text evidence="4">The sequence shown here is derived from an EMBL/GenBank/DDBJ whole genome shotgun (WGS) entry which is preliminary data.</text>
</comment>